<accession>A0A1L7CUT7</accession>
<dbReference type="PROSITE" id="PS50206">
    <property type="entry name" value="RHODANESE_3"/>
    <property type="match status" value="2"/>
</dbReference>
<dbReference type="Gene3D" id="3.40.250.10">
    <property type="entry name" value="Rhodanese-like domain"/>
    <property type="match status" value="2"/>
</dbReference>
<dbReference type="Pfam" id="PF00581">
    <property type="entry name" value="Rhodanese"/>
    <property type="match status" value="2"/>
</dbReference>
<dbReference type="PANTHER" id="PTHR43855">
    <property type="entry name" value="THIOSULFATE SULFURTRANSFERASE"/>
    <property type="match status" value="1"/>
</dbReference>
<evidence type="ECO:0000256" key="2">
    <source>
        <dbReference type="ARBA" id="ARBA00022737"/>
    </source>
</evidence>
<dbReference type="Proteomes" id="UP000185434">
    <property type="component" value="Chromosome"/>
</dbReference>
<dbReference type="AlphaFoldDB" id="A0A1L7CUT7"/>
<keyword evidence="5" id="KW-0808">Transferase</keyword>
<evidence type="ECO:0000256" key="1">
    <source>
        <dbReference type="ARBA" id="ARBA00012245"/>
    </source>
</evidence>
<dbReference type="EMBL" id="CP009247">
    <property type="protein sequence ID" value="APT89602.1"/>
    <property type="molecule type" value="Genomic_DNA"/>
</dbReference>
<gene>
    <name evidence="5" type="ORF">CFRA_10605</name>
</gene>
<keyword evidence="2" id="KW-0677">Repeat</keyword>
<name>A0A1L7CUT7_9CORY</name>
<evidence type="ECO:0000313" key="6">
    <source>
        <dbReference type="Proteomes" id="UP000185434"/>
    </source>
</evidence>
<dbReference type="SUPFAM" id="SSF52821">
    <property type="entry name" value="Rhodanese/Cell cycle control phosphatase"/>
    <property type="match status" value="2"/>
</dbReference>
<dbReference type="GO" id="GO:0004792">
    <property type="term" value="F:thiosulfate-cyanide sulfurtransferase activity"/>
    <property type="evidence" value="ECO:0007669"/>
    <property type="project" value="UniProtKB-EC"/>
</dbReference>
<organism evidence="5 6">
    <name type="scientific">Corynebacterium frankenforstense DSM 45800</name>
    <dbReference type="NCBI Taxonomy" id="1437875"/>
    <lineage>
        <taxon>Bacteria</taxon>
        <taxon>Bacillati</taxon>
        <taxon>Actinomycetota</taxon>
        <taxon>Actinomycetes</taxon>
        <taxon>Mycobacteriales</taxon>
        <taxon>Corynebacteriaceae</taxon>
        <taxon>Corynebacterium</taxon>
    </lineage>
</organism>
<dbReference type="RefSeq" id="WP_075664597.1">
    <property type="nucleotide sequence ID" value="NZ_CP009247.1"/>
</dbReference>
<dbReference type="OrthoDB" id="9770030at2"/>
<sequence length="278" mass="30051">MTNLVSTSQLNELLARGAAVSLIATYWGPHKDAGFTRFASEHIPTSVYCDPAAALSGVPDFHVGRNPLPDPTRLRDWIHNWGVDEDSDVVVYDEGRGLLAARTWWTLRWAGLTNVRILDGGLAKWLSEDRVHIAGPGTLPGTSRFEPAAGAMPVLTLEEVRDFDGLLIDAREADRWAGRRELLDVRAGHIPGAVNVPVRSLLNANNTFRSPGELREIFAAAGVTGPEDAKRTCVYSGSGNHSAQLLAGMELAGLPGAAHYIGGWSQWSYHDLPIASSL</sequence>
<dbReference type="InterPro" id="IPR001763">
    <property type="entry name" value="Rhodanese-like_dom"/>
</dbReference>
<dbReference type="PANTHER" id="PTHR43855:SF1">
    <property type="entry name" value="THIOSULFATE SULFURTRANSFERASE"/>
    <property type="match status" value="1"/>
</dbReference>
<reference evidence="5 6" key="1">
    <citation type="submission" date="2014-08" db="EMBL/GenBank/DDBJ databases">
        <title>Complete genome sequence of Corynebacterium frankenforstense ST18(T) (=DSM 45800(T)), isolated from raw cow milk.</title>
        <authorList>
            <person name="Ruckert C."/>
            <person name="Albersmeier A."/>
            <person name="Winkler A."/>
            <person name="Lipski A."/>
            <person name="Kalinowski J."/>
        </authorList>
    </citation>
    <scope>NUCLEOTIDE SEQUENCE [LARGE SCALE GENOMIC DNA]</scope>
    <source>
        <strain evidence="5 6">ST18</strain>
    </source>
</reference>
<dbReference type="STRING" id="1437875.CFRA_10605"/>
<dbReference type="SMART" id="SM00450">
    <property type="entry name" value="RHOD"/>
    <property type="match status" value="2"/>
</dbReference>
<proteinExistence type="predicted"/>
<feature type="domain" description="Rhodanese" evidence="4">
    <location>
        <begin position="38"/>
        <end position="134"/>
    </location>
</feature>
<keyword evidence="6" id="KW-1185">Reference proteome</keyword>
<evidence type="ECO:0000256" key="3">
    <source>
        <dbReference type="ARBA" id="ARBA00047549"/>
    </source>
</evidence>
<dbReference type="CDD" id="cd01449">
    <property type="entry name" value="TST_Repeat_2"/>
    <property type="match status" value="1"/>
</dbReference>
<evidence type="ECO:0000313" key="5">
    <source>
        <dbReference type="EMBL" id="APT89602.1"/>
    </source>
</evidence>
<protein>
    <recommendedName>
        <fullName evidence="1">thiosulfate sulfurtransferase</fullName>
        <ecNumber evidence="1">2.8.1.1</ecNumber>
    </recommendedName>
</protein>
<comment type="catalytic activity">
    <reaction evidence="3">
        <text>thiosulfate + hydrogen cyanide = thiocyanate + sulfite + 2 H(+)</text>
        <dbReference type="Rhea" id="RHEA:16881"/>
        <dbReference type="ChEBI" id="CHEBI:15378"/>
        <dbReference type="ChEBI" id="CHEBI:17359"/>
        <dbReference type="ChEBI" id="CHEBI:18022"/>
        <dbReference type="ChEBI" id="CHEBI:18407"/>
        <dbReference type="ChEBI" id="CHEBI:33542"/>
        <dbReference type="EC" id="2.8.1.1"/>
    </reaction>
</comment>
<dbReference type="CDD" id="cd01448">
    <property type="entry name" value="TST_Repeat_1"/>
    <property type="match status" value="1"/>
</dbReference>
<feature type="domain" description="Rhodanese" evidence="4">
    <location>
        <begin position="161"/>
        <end position="276"/>
    </location>
</feature>
<dbReference type="KEGG" id="cfk:CFRA_10605"/>
<evidence type="ECO:0000259" key="4">
    <source>
        <dbReference type="PROSITE" id="PS50206"/>
    </source>
</evidence>
<dbReference type="EC" id="2.8.1.1" evidence="1"/>
<dbReference type="InterPro" id="IPR051126">
    <property type="entry name" value="Thiosulfate_sulfurtransferase"/>
</dbReference>
<dbReference type="InterPro" id="IPR036873">
    <property type="entry name" value="Rhodanese-like_dom_sf"/>
</dbReference>